<comment type="caution">
    <text evidence="5">The sequence shown here is derived from an EMBL/GenBank/DDBJ whole genome shotgun (WGS) entry which is preliminary data.</text>
</comment>
<dbReference type="PANTHER" id="PTHR34220:SF7">
    <property type="entry name" value="SENSOR HISTIDINE KINASE YPDA"/>
    <property type="match status" value="1"/>
</dbReference>
<keyword evidence="2" id="KW-1133">Transmembrane helix</keyword>
<protein>
    <submittedName>
        <fullName evidence="5">Histidine kinase</fullName>
    </submittedName>
</protein>
<feature type="domain" description="Signal transduction histidine kinase internal region" evidence="3">
    <location>
        <begin position="169"/>
        <end position="248"/>
    </location>
</feature>
<keyword evidence="5" id="KW-0418">Kinase</keyword>
<dbReference type="Proteomes" id="UP000233767">
    <property type="component" value="Unassembled WGS sequence"/>
</dbReference>
<evidence type="ECO:0000256" key="1">
    <source>
        <dbReference type="SAM" id="Coils"/>
    </source>
</evidence>
<evidence type="ECO:0000313" key="4">
    <source>
        <dbReference type="EMBL" id="PKW20155.1"/>
    </source>
</evidence>
<feature type="transmembrane region" description="Helical" evidence="2">
    <location>
        <begin position="78"/>
        <end position="99"/>
    </location>
</feature>
<dbReference type="SUPFAM" id="SSF55874">
    <property type="entry name" value="ATPase domain of HSP90 chaperone/DNA topoisomerase II/histidine kinase"/>
    <property type="match status" value="1"/>
</dbReference>
<accession>A0A497UBC9</accession>
<dbReference type="Gene3D" id="3.30.565.10">
    <property type="entry name" value="Histidine kinase-like ATPase, C-terminal domain"/>
    <property type="match status" value="1"/>
</dbReference>
<dbReference type="RefSeq" id="WP_245867920.1">
    <property type="nucleotide sequence ID" value="NZ_PJND01000011.1"/>
</dbReference>
<dbReference type="InterPro" id="IPR050640">
    <property type="entry name" value="Bact_2-comp_sensor_kinase"/>
</dbReference>
<proteinExistence type="predicted"/>
<feature type="coiled-coil region" evidence="1">
    <location>
        <begin position="152"/>
        <end position="179"/>
    </location>
</feature>
<dbReference type="InterPro" id="IPR010559">
    <property type="entry name" value="Sig_transdc_His_kin_internal"/>
</dbReference>
<keyword evidence="5" id="KW-0808">Transferase</keyword>
<reference evidence="5 7" key="2">
    <citation type="submission" date="2018-10" db="EMBL/GenBank/DDBJ databases">
        <title>Genomic Encyclopedia of Archaeal and Bacterial Type Strains, Phase II (KMG-II): from individual species to whole genera.</title>
        <authorList>
            <person name="Goeker M."/>
        </authorList>
    </citation>
    <scope>NUCLEOTIDE SEQUENCE [LARGE SCALE GENOMIC DNA]</scope>
    <source>
        <strain evidence="5 7">DSM 21886</strain>
    </source>
</reference>
<dbReference type="AlphaFoldDB" id="A0A497UBC9"/>
<evidence type="ECO:0000313" key="5">
    <source>
        <dbReference type="EMBL" id="RLJ23349.1"/>
    </source>
</evidence>
<reference evidence="4 6" key="1">
    <citation type="submission" date="2017-12" db="EMBL/GenBank/DDBJ databases">
        <title>Genomic Encyclopedia of Type Strains, Phase III (KMG-III): the genomes of soil and plant-associated and newly described type strains.</title>
        <authorList>
            <person name="Whitman W."/>
        </authorList>
    </citation>
    <scope>NUCLEOTIDE SEQUENCE [LARGE SCALE GENOMIC DNA]</scope>
    <source>
        <strain evidence="4 6">IP-10</strain>
    </source>
</reference>
<feature type="transmembrane region" description="Helical" evidence="2">
    <location>
        <begin position="42"/>
        <end position="69"/>
    </location>
</feature>
<dbReference type="EMBL" id="PJND01000011">
    <property type="protein sequence ID" value="PKW20155.1"/>
    <property type="molecule type" value="Genomic_DNA"/>
</dbReference>
<evidence type="ECO:0000256" key="2">
    <source>
        <dbReference type="SAM" id="Phobius"/>
    </source>
</evidence>
<evidence type="ECO:0000259" key="3">
    <source>
        <dbReference type="Pfam" id="PF06580"/>
    </source>
</evidence>
<keyword evidence="2" id="KW-0472">Membrane</keyword>
<dbReference type="GO" id="GO:0016020">
    <property type="term" value="C:membrane"/>
    <property type="evidence" value="ECO:0007669"/>
    <property type="project" value="InterPro"/>
</dbReference>
<feature type="transmembrane region" description="Helical" evidence="2">
    <location>
        <begin position="20"/>
        <end position="36"/>
    </location>
</feature>
<dbReference type="Pfam" id="PF06580">
    <property type="entry name" value="His_kinase"/>
    <property type="match status" value="1"/>
</dbReference>
<keyword evidence="2" id="KW-0812">Transmembrane</keyword>
<name>A0A497UBC9_9FLAO</name>
<keyword evidence="1" id="KW-0175">Coiled coil</keyword>
<dbReference type="PANTHER" id="PTHR34220">
    <property type="entry name" value="SENSOR HISTIDINE KINASE YPDA"/>
    <property type="match status" value="1"/>
</dbReference>
<dbReference type="InterPro" id="IPR036890">
    <property type="entry name" value="HATPase_C_sf"/>
</dbReference>
<organism evidence="5 7">
    <name type="scientific">Flavobacterium lindanitolerans</name>
    <dbReference type="NCBI Taxonomy" id="428988"/>
    <lineage>
        <taxon>Bacteria</taxon>
        <taxon>Pseudomonadati</taxon>
        <taxon>Bacteroidota</taxon>
        <taxon>Flavobacteriia</taxon>
        <taxon>Flavobacteriales</taxon>
        <taxon>Flavobacteriaceae</taxon>
        <taxon>Flavobacterium</taxon>
    </lineage>
</organism>
<gene>
    <name evidence="4" type="ORF">B0G92_3235</name>
    <name evidence="5" type="ORF">CLV50_3164</name>
</gene>
<keyword evidence="6" id="KW-1185">Reference proteome</keyword>
<dbReference type="Proteomes" id="UP000275027">
    <property type="component" value="Unassembled WGS sequence"/>
</dbReference>
<dbReference type="EMBL" id="RCCB01000015">
    <property type="protein sequence ID" value="RLJ23349.1"/>
    <property type="molecule type" value="Genomic_DNA"/>
</dbReference>
<sequence>MDNFKKISEYVRTHRLAQHLLFWFIIVITYIPVGLLDESHDPLGVILLFNFCIHIPQMLAAYFLAYYLLPKFILKKKYFLSVILFLLSFYLFSALARILTVHVGEELVRTRPFEQESVYEILTDIHSLVAKYFPAVFSISFQFLFVKYFVNNEQKKNEARQLEQKKTESELKMLKAQLNPHFLFNTLNNIYSLSLDNSPKTASAIGKLSDILDHVLYKCNGQFVSLSNEIELIKNYIELEKLRYDDRLEITFDTAIENNIEIPPLLLLSLVENAFKHGAGEDSGSPKIGISITQKGNHFSFEISNTVSSDYVSKDREKIGLNNIKKQLDLIYAGNYSLDIKQASNLFSVVLQINQNNSI</sequence>
<evidence type="ECO:0000313" key="6">
    <source>
        <dbReference type="Proteomes" id="UP000233767"/>
    </source>
</evidence>
<dbReference type="GO" id="GO:0000155">
    <property type="term" value="F:phosphorelay sensor kinase activity"/>
    <property type="evidence" value="ECO:0007669"/>
    <property type="project" value="InterPro"/>
</dbReference>
<feature type="transmembrane region" description="Helical" evidence="2">
    <location>
        <begin position="132"/>
        <end position="150"/>
    </location>
</feature>
<evidence type="ECO:0000313" key="7">
    <source>
        <dbReference type="Proteomes" id="UP000275027"/>
    </source>
</evidence>